<dbReference type="Proteomes" id="UP001057427">
    <property type="component" value="Segment"/>
</dbReference>
<evidence type="ECO:0000313" key="2">
    <source>
        <dbReference type="Proteomes" id="UP001057427"/>
    </source>
</evidence>
<gene>
    <name evidence="1" type="ORF">BAJUN_01150</name>
</gene>
<evidence type="ECO:0000313" key="1">
    <source>
        <dbReference type="EMBL" id="UTC29745.1"/>
    </source>
</evidence>
<name>A0A9E7N629_9CAUD</name>
<keyword evidence="2" id="KW-1185">Reference proteome</keyword>
<dbReference type="EMBL" id="ON529858">
    <property type="protein sequence ID" value="UTC29745.1"/>
    <property type="molecule type" value="Genomic_DNA"/>
</dbReference>
<reference evidence="1" key="1">
    <citation type="submission" date="2022-05" db="EMBL/GenBank/DDBJ databases">
        <authorList>
            <person name="Friedrich I."/>
            <person name="Poehlein A."/>
            <person name="Schneider D."/>
            <person name="Hertel R."/>
            <person name="Daniel R."/>
        </authorList>
    </citation>
    <scope>NUCLEOTIDE SEQUENCE</scope>
</reference>
<organism evidence="1 2">
    <name type="scientific">Brevundimonas phage vB_BgoS-Bajun</name>
    <dbReference type="NCBI Taxonomy" id="2948594"/>
    <lineage>
        <taxon>Viruses</taxon>
        <taxon>Duplodnaviria</taxon>
        <taxon>Heunggongvirae</taxon>
        <taxon>Uroviricota</taxon>
        <taxon>Caudoviricetes</taxon>
        <taxon>Dolichocephalovirinae</taxon>
    </lineage>
</organism>
<sequence length="66" mass="7413">MSKPRALKMRFVAIVPFEGSQVGIGPVNSMKEAEAYANLHNGFVIPILRVDRVGSVEQREDFKHPF</sequence>
<protein>
    <submittedName>
        <fullName evidence="1">Uncharacterized protein</fullName>
    </submittedName>
</protein>
<proteinExistence type="predicted"/>
<accession>A0A9E7N629</accession>